<dbReference type="PANTHER" id="PTHR33495">
    <property type="entry name" value="ANTI-SIGMA FACTOR ANTAGONIST TM_1081-RELATED-RELATED"/>
    <property type="match status" value="1"/>
</dbReference>
<name>A0A410Q7W3_9FIRM</name>
<evidence type="ECO:0000313" key="4">
    <source>
        <dbReference type="EMBL" id="QAT60075.1"/>
    </source>
</evidence>
<sequence length="105" mass="12082">MELNLYIKYDEGKKMWIVSPVGDVDIYTSPKLKEVLIDSFNKQEANILIDGEKLEYVDSTGLGVLIGILKRAREKGYDVYIKNIKPNIRKLFDITGLDKVFIIEE</sequence>
<dbReference type="InterPro" id="IPR036513">
    <property type="entry name" value="STAS_dom_sf"/>
</dbReference>
<dbReference type="PROSITE" id="PS50801">
    <property type="entry name" value="STAS"/>
    <property type="match status" value="1"/>
</dbReference>
<dbReference type="RefSeq" id="WP_071141298.1">
    <property type="nucleotide sequence ID" value="NZ_CP035282.1"/>
</dbReference>
<dbReference type="InterPro" id="IPR003658">
    <property type="entry name" value="Anti-sigma_ant"/>
</dbReference>
<evidence type="ECO:0000256" key="1">
    <source>
        <dbReference type="ARBA" id="ARBA00009013"/>
    </source>
</evidence>
<dbReference type="KEGG" id="spoa:EQM13_00040"/>
<dbReference type="OrthoDB" id="9793697at2"/>
<dbReference type="CDD" id="cd07043">
    <property type="entry name" value="STAS_anti-anti-sigma_factors"/>
    <property type="match status" value="1"/>
</dbReference>
<evidence type="ECO:0000259" key="3">
    <source>
        <dbReference type="PROSITE" id="PS50801"/>
    </source>
</evidence>
<dbReference type="SUPFAM" id="SSF52091">
    <property type="entry name" value="SpoIIaa-like"/>
    <property type="match status" value="1"/>
</dbReference>
<dbReference type="NCBIfam" id="TIGR00377">
    <property type="entry name" value="ant_ant_sig"/>
    <property type="match status" value="1"/>
</dbReference>
<evidence type="ECO:0000256" key="2">
    <source>
        <dbReference type="RuleBase" id="RU003749"/>
    </source>
</evidence>
<protein>
    <recommendedName>
        <fullName evidence="2">Anti-sigma factor antagonist</fullName>
    </recommendedName>
</protein>
<accession>A0A410Q7W3</accession>
<dbReference type="GO" id="GO:0043856">
    <property type="term" value="F:anti-sigma factor antagonist activity"/>
    <property type="evidence" value="ECO:0007669"/>
    <property type="project" value="InterPro"/>
</dbReference>
<proteinExistence type="inferred from homology"/>
<organism evidence="4 5">
    <name type="scientific">Acidilutibacter cellobiosedens</name>
    <dbReference type="NCBI Taxonomy" id="2507161"/>
    <lineage>
        <taxon>Bacteria</taxon>
        <taxon>Bacillati</taxon>
        <taxon>Bacillota</taxon>
        <taxon>Tissierellia</taxon>
        <taxon>Tissierellales</taxon>
        <taxon>Acidilutibacteraceae</taxon>
        <taxon>Acidilutibacter</taxon>
    </lineage>
</organism>
<dbReference type="AlphaFoldDB" id="A0A410Q7W3"/>
<dbReference type="InterPro" id="IPR002645">
    <property type="entry name" value="STAS_dom"/>
</dbReference>
<dbReference type="PANTHER" id="PTHR33495:SF2">
    <property type="entry name" value="ANTI-SIGMA FACTOR ANTAGONIST TM_1081-RELATED"/>
    <property type="match status" value="1"/>
</dbReference>
<dbReference type="EMBL" id="CP035282">
    <property type="protein sequence ID" value="QAT60075.1"/>
    <property type="molecule type" value="Genomic_DNA"/>
</dbReference>
<dbReference type="Pfam" id="PF01740">
    <property type="entry name" value="STAS"/>
    <property type="match status" value="1"/>
</dbReference>
<dbReference type="Gene3D" id="3.30.750.24">
    <property type="entry name" value="STAS domain"/>
    <property type="match status" value="1"/>
</dbReference>
<evidence type="ECO:0000313" key="5">
    <source>
        <dbReference type="Proteomes" id="UP000287969"/>
    </source>
</evidence>
<gene>
    <name evidence="4" type="ORF">EQM13_00040</name>
</gene>
<dbReference type="Proteomes" id="UP000287969">
    <property type="component" value="Chromosome"/>
</dbReference>
<feature type="domain" description="STAS" evidence="3">
    <location>
        <begin position="5"/>
        <end position="105"/>
    </location>
</feature>
<comment type="similarity">
    <text evidence="1 2">Belongs to the anti-sigma-factor antagonist family.</text>
</comment>
<keyword evidence="5" id="KW-1185">Reference proteome</keyword>
<reference evidence="5" key="1">
    <citation type="submission" date="2019-01" db="EMBL/GenBank/DDBJ databases">
        <title>Draft genomes of a novel of Sporanaerobacter strains.</title>
        <authorList>
            <person name="Ma S."/>
        </authorList>
    </citation>
    <scope>NUCLEOTIDE SEQUENCE [LARGE SCALE GENOMIC DNA]</scope>
    <source>
        <strain evidence="5">NJN-17</strain>
    </source>
</reference>